<protein>
    <submittedName>
        <fullName evidence="13">Copper-transporting P-type ATPase</fullName>
    </submittedName>
</protein>
<feature type="transmembrane region" description="Helical" evidence="10">
    <location>
        <begin position="82"/>
        <end position="103"/>
    </location>
</feature>
<dbReference type="Gene3D" id="2.70.150.10">
    <property type="entry name" value="Calcium-transporting ATPase, cytoplasmic transduction domain A"/>
    <property type="match status" value="1"/>
</dbReference>
<dbReference type="PRINTS" id="PR00943">
    <property type="entry name" value="CUATPASE"/>
</dbReference>
<sequence>MPEGTIYTCPMHPEIRQVGPGNCPKCGMALEPELPSEHVDDSELRAVRRKFWISLALTVPVVILAMAPHMLDLALSHSTARILRTLEMLLSVPVVLWAAADYYKRGWMGIVNRAPNMYTLIGLGVCIAFGYSLIATFLPDIFPAELRDGHGMVGVYYEVASSIVTLVLLGEWLELRARGRTSAAIRQLLGLAPKTARRIEADGTESDVPLGHVHAGDKLRVRPGEKIPVDGRVIDGHSSVDESMLTGEPMPVDKAAGDAVTGATINQTGSLIVQAERVGAESLLSQIVTMVAQAQRSRAPLQRLADQVAAWFVPAVIIIAIVTFVLWWFVGPEPKLAYALVNAVAVLIIACPCALGLATPISIMVASGRGAQQGVLFRDAQAIENLRNIDTLVLDKTGTITVGRPTLDRVIALNGHSESQVLAWAAGLDRSSEHPLARAIVTGAEQRGIQLPNVTGFQSVTGQGVRGNADGHALALGNKALMASVGASTDALADQIAGLRSEGRTVVFLSVDGQLAGAIAVGDTVKETTPSALQTLKQDGLRLVMLTGDNEATARAVAKHLAIDEVIAEVQPKDKANVIAKLQSQGRRVAMAGDGINDAPALAQADVGIAMGTGTDIAMESAQVTLVKGDLTGIVRARHLSRATVRNIRQNLLFAFGYNALGIPIAAGLLYPFTGWLMNPMLAALAMSLSSVSVISNALRLR</sequence>
<dbReference type="InterPro" id="IPR023214">
    <property type="entry name" value="HAD_sf"/>
</dbReference>
<dbReference type="PANTHER" id="PTHR43520">
    <property type="entry name" value="ATP7, ISOFORM B"/>
    <property type="match status" value="1"/>
</dbReference>
<feature type="transmembrane region" description="Helical" evidence="10">
    <location>
        <begin position="115"/>
        <end position="134"/>
    </location>
</feature>
<keyword evidence="10" id="KW-1003">Cell membrane</keyword>
<dbReference type="InterPro" id="IPR044492">
    <property type="entry name" value="P_typ_ATPase_HD_dom"/>
</dbReference>
<evidence type="ECO:0000256" key="1">
    <source>
        <dbReference type="ARBA" id="ARBA00004127"/>
    </source>
</evidence>
<keyword evidence="9 10" id="KW-0472">Membrane</keyword>
<dbReference type="SFLD" id="SFLDF00027">
    <property type="entry name" value="p-type_atpase"/>
    <property type="match status" value="1"/>
</dbReference>
<keyword evidence="4 10" id="KW-0479">Metal-binding</keyword>
<proteinExistence type="inferred from homology"/>
<keyword evidence="8 10" id="KW-1133">Transmembrane helix</keyword>
<comment type="caution">
    <text evidence="13">The sequence shown here is derived from an EMBL/GenBank/DDBJ whole genome shotgun (WGS) entry which is preliminary data.</text>
</comment>
<dbReference type="EMBL" id="JBHSDU010000003">
    <property type="protein sequence ID" value="MFC4310936.1"/>
    <property type="molecule type" value="Genomic_DNA"/>
</dbReference>
<dbReference type="InterPro" id="IPR023298">
    <property type="entry name" value="ATPase_P-typ_TM_dom_sf"/>
</dbReference>
<evidence type="ECO:0000256" key="2">
    <source>
        <dbReference type="ARBA" id="ARBA00006024"/>
    </source>
</evidence>
<comment type="subcellular location">
    <subcellularLocation>
        <location evidence="10">Cell membrane</location>
    </subcellularLocation>
    <subcellularLocation>
        <location evidence="1">Endomembrane system</location>
        <topology evidence="1">Multi-pass membrane protein</topology>
    </subcellularLocation>
</comment>
<dbReference type="PANTHER" id="PTHR43520:SF8">
    <property type="entry name" value="P-TYPE CU(+) TRANSPORTER"/>
    <property type="match status" value="1"/>
</dbReference>
<evidence type="ECO:0000256" key="4">
    <source>
        <dbReference type="ARBA" id="ARBA00022723"/>
    </source>
</evidence>
<dbReference type="Pfam" id="PF19335">
    <property type="entry name" value="HMBD"/>
    <property type="match status" value="1"/>
</dbReference>
<dbReference type="InterPro" id="IPR001757">
    <property type="entry name" value="P_typ_ATPase"/>
</dbReference>
<keyword evidence="6 10" id="KW-0067">ATP-binding</keyword>
<evidence type="ECO:0000313" key="13">
    <source>
        <dbReference type="EMBL" id="MFC4310936.1"/>
    </source>
</evidence>
<evidence type="ECO:0000259" key="11">
    <source>
        <dbReference type="Pfam" id="PF00122"/>
    </source>
</evidence>
<accession>A0ABV8STM5</accession>
<dbReference type="SUPFAM" id="SSF56784">
    <property type="entry name" value="HAD-like"/>
    <property type="match status" value="1"/>
</dbReference>
<reference evidence="14" key="1">
    <citation type="journal article" date="2019" name="Int. J. Syst. Evol. Microbiol.">
        <title>The Global Catalogue of Microorganisms (GCM) 10K type strain sequencing project: providing services to taxonomists for standard genome sequencing and annotation.</title>
        <authorList>
            <consortium name="The Broad Institute Genomics Platform"/>
            <consortium name="The Broad Institute Genome Sequencing Center for Infectious Disease"/>
            <person name="Wu L."/>
            <person name="Ma J."/>
        </authorList>
    </citation>
    <scope>NUCLEOTIDE SEQUENCE [LARGE SCALE GENOMIC DNA]</scope>
    <source>
        <strain evidence="14">CGMCC 1.10759</strain>
    </source>
</reference>
<evidence type="ECO:0000256" key="9">
    <source>
        <dbReference type="ARBA" id="ARBA00023136"/>
    </source>
</evidence>
<dbReference type="NCBIfam" id="TIGR01525">
    <property type="entry name" value="ATPase-IB_hvy"/>
    <property type="match status" value="1"/>
</dbReference>
<evidence type="ECO:0000256" key="7">
    <source>
        <dbReference type="ARBA" id="ARBA00022967"/>
    </source>
</evidence>
<dbReference type="Pfam" id="PF00122">
    <property type="entry name" value="E1-E2_ATPase"/>
    <property type="match status" value="1"/>
</dbReference>
<feature type="transmembrane region" description="Helical" evidence="10">
    <location>
        <begin position="677"/>
        <end position="699"/>
    </location>
</feature>
<dbReference type="SFLD" id="SFLDS00003">
    <property type="entry name" value="Haloacid_Dehalogenase"/>
    <property type="match status" value="1"/>
</dbReference>
<dbReference type="CDD" id="cd02094">
    <property type="entry name" value="P-type_ATPase_Cu-like"/>
    <property type="match status" value="1"/>
</dbReference>
<keyword evidence="5 10" id="KW-0547">Nucleotide-binding</keyword>
<dbReference type="InterPro" id="IPR059000">
    <property type="entry name" value="ATPase_P-type_domA"/>
</dbReference>
<evidence type="ECO:0000256" key="10">
    <source>
        <dbReference type="RuleBase" id="RU362081"/>
    </source>
</evidence>
<evidence type="ECO:0000313" key="14">
    <source>
        <dbReference type="Proteomes" id="UP001595904"/>
    </source>
</evidence>
<dbReference type="InterPro" id="IPR027256">
    <property type="entry name" value="P-typ_ATPase_IB"/>
</dbReference>
<evidence type="ECO:0000256" key="6">
    <source>
        <dbReference type="ARBA" id="ARBA00022840"/>
    </source>
</evidence>
<dbReference type="PRINTS" id="PR00119">
    <property type="entry name" value="CATATPASE"/>
</dbReference>
<dbReference type="SFLD" id="SFLDG00002">
    <property type="entry name" value="C1.7:_P-type_atpase_like"/>
    <property type="match status" value="1"/>
</dbReference>
<dbReference type="NCBIfam" id="TIGR01511">
    <property type="entry name" value="ATPase-IB1_Cu"/>
    <property type="match status" value="1"/>
</dbReference>
<evidence type="ECO:0000256" key="5">
    <source>
        <dbReference type="ARBA" id="ARBA00022741"/>
    </source>
</evidence>
<feature type="domain" description="Heavy metal binding" evidence="12">
    <location>
        <begin position="7"/>
        <end position="32"/>
    </location>
</feature>
<evidence type="ECO:0000256" key="3">
    <source>
        <dbReference type="ARBA" id="ARBA00022692"/>
    </source>
</evidence>
<evidence type="ECO:0000256" key="8">
    <source>
        <dbReference type="ARBA" id="ARBA00022989"/>
    </source>
</evidence>
<dbReference type="RefSeq" id="WP_380598847.1">
    <property type="nucleotide sequence ID" value="NZ_JBHSDU010000003.1"/>
</dbReference>
<dbReference type="InterPro" id="IPR036412">
    <property type="entry name" value="HAD-like_sf"/>
</dbReference>
<keyword evidence="14" id="KW-1185">Reference proteome</keyword>
<dbReference type="PROSITE" id="PS00154">
    <property type="entry name" value="ATPASE_E1_E2"/>
    <property type="match status" value="1"/>
</dbReference>
<evidence type="ECO:0000259" key="12">
    <source>
        <dbReference type="Pfam" id="PF19335"/>
    </source>
</evidence>
<comment type="similarity">
    <text evidence="2 10">Belongs to the cation transport ATPase (P-type) (TC 3.A.3) family. Type IB subfamily.</text>
</comment>
<name>A0ABV8STM5_9GAMM</name>
<dbReference type="SUPFAM" id="SSF81653">
    <property type="entry name" value="Calcium ATPase, transduction domain A"/>
    <property type="match status" value="1"/>
</dbReference>
<dbReference type="Gene3D" id="3.40.50.1000">
    <property type="entry name" value="HAD superfamily/HAD-like"/>
    <property type="match status" value="1"/>
</dbReference>
<dbReference type="Pfam" id="PF00702">
    <property type="entry name" value="Hydrolase"/>
    <property type="match status" value="1"/>
</dbReference>
<feature type="transmembrane region" description="Helical" evidence="10">
    <location>
        <begin position="652"/>
        <end position="671"/>
    </location>
</feature>
<organism evidence="13 14">
    <name type="scientific">Steroidobacter flavus</name>
    <dbReference type="NCBI Taxonomy" id="1842136"/>
    <lineage>
        <taxon>Bacteria</taxon>
        <taxon>Pseudomonadati</taxon>
        <taxon>Pseudomonadota</taxon>
        <taxon>Gammaproteobacteria</taxon>
        <taxon>Steroidobacterales</taxon>
        <taxon>Steroidobacteraceae</taxon>
        <taxon>Steroidobacter</taxon>
    </lineage>
</organism>
<feature type="transmembrane region" description="Helical" evidence="10">
    <location>
        <begin position="51"/>
        <end position="70"/>
    </location>
</feature>
<dbReference type="InterPro" id="IPR023299">
    <property type="entry name" value="ATPase_P-typ_cyto_dom_N"/>
</dbReference>
<feature type="transmembrane region" description="Helical" evidence="10">
    <location>
        <begin position="154"/>
        <end position="173"/>
    </location>
</feature>
<gene>
    <name evidence="13" type="ORF">ACFPN2_17705</name>
</gene>
<dbReference type="Gene3D" id="3.40.1110.10">
    <property type="entry name" value="Calcium-transporting ATPase, cytoplasmic domain N"/>
    <property type="match status" value="1"/>
</dbReference>
<dbReference type="SUPFAM" id="SSF81665">
    <property type="entry name" value="Calcium ATPase, transmembrane domain M"/>
    <property type="match status" value="1"/>
</dbReference>
<keyword evidence="7" id="KW-1278">Translocase</keyword>
<dbReference type="Proteomes" id="UP001595904">
    <property type="component" value="Unassembled WGS sequence"/>
</dbReference>
<dbReference type="InterPro" id="IPR045800">
    <property type="entry name" value="HMBD"/>
</dbReference>
<keyword evidence="3 10" id="KW-0812">Transmembrane</keyword>
<feature type="transmembrane region" description="Helical" evidence="10">
    <location>
        <begin position="308"/>
        <end position="330"/>
    </location>
</feature>
<feature type="transmembrane region" description="Helical" evidence="10">
    <location>
        <begin position="336"/>
        <end position="359"/>
    </location>
</feature>
<dbReference type="InterPro" id="IPR008250">
    <property type="entry name" value="ATPase_P-typ_transduc_dom_A_sf"/>
</dbReference>
<feature type="domain" description="P-type ATPase A" evidence="11">
    <location>
        <begin position="191"/>
        <end position="291"/>
    </location>
</feature>
<dbReference type="InterPro" id="IPR018303">
    <property type="entry name" value="ATPase_P-typ_P_site"/>
</dbReference>
<dbReference type="NCBIfam" id="TIGR01494">
    <property type="entry name" value="ATPase_P-type"/>
    <property type="match status" value="1"/>
</dbReference>